<dbReference type="Proteomes" id="UP000243469">
    <property type="component" value="Unassembled WGS sequence"/>
</dbReference>
<accession>A0A2G6JRB1</accession>
<organism evidence="1 2">
    <name type="scientific">Neptuniibacter caesariensis</name>
    <dbReference type="NCBI Taxonomy" id="207954"/>
    <lineage>
        <taxon>Bacteria</taxon>
        <taxon>Pseudomonadati</taxon>
        <taxon>Pseudomonadota</taxon>
        <taxon>Gammaproteobacteria</taxon>
        <taxon>Oceanospirillales</taxon>
        <taxon>Oceanospirillaceae</taxon>
        <taxon>Neptuniibacter</taxon>
    </lineage>
</organism>
<gene>
    <name evidence="1" type="ORF">CSA60_01450</name>
</gene>
<reference evidence="1 2" key="1">
    <citation type="submission" date="2017-10" db="EMBL/GenBank/DDBJ databases">
        <title>Novel microbial diversity and functional potential in the marine mammal oral microbiome.</title>
        <authorList>
            <person name="Dudek N.K."/>
            <person name="Sun C.L."/>
            <person name="Burstein D."/>
            <person name="Kantor R.S."/>
            <person name="Aliaga Goltsman D.S."/>
            <person name="Bik E.M."/>
            <person name="Thomas B.C."/>
            <person name="Banfield J.F."/>
            <person name="Relman D.A."/>
        </authorList>
    </citation>
    <scope>NUCLEOTIDE SEQUENCE [LARGE SCALE GENOMIC DNA]</scope>
    <source>
        <strain evidence="1">DOLJORAL78_47_21</strain>
    </source>
</reference>
<dbReference type="EMBL" id="PDSH01000012">
    <property type="protein sequence ID" value="PIE25182.1"/>
    <property type="molecule type" value="Genomic_DNA"/>
</dbReference>
<evidence type="ECO:0000313" key="1">
    <source>
        <dbReference type="EMBL" id="PIE25182.1"/>
    </source>
</evidence>
<proteinExistence type="predicted"/>
<dbReference type="AlphaFoldDB" id="A0A2G6JRB1"/>
<evidence type="ECO:0000313" key="2">
    <source>
        <dbReference type="Proteomes" id="UP000243469"/>
    </source>
</evidence>
<comment type="caution">
    <text evidence="1">The sequence shown here is derived from an EMBL/GenBank/DDBJ whole genome shotgun (WGS) entry which is preliminary data.</text>
</comment>
<name>A0A2G6JRB1_NEPCE</name>
<protein>
    <submittedName>
        <fullName evidence="1">Uncharacterized protein</fullName>
    </submittedName>
</protein>
<sequence length="69" mass="7701">MIFLDVSAHAQIKRYLRENSANGCNIRVNRFPIIWVVPTTEWALQVGQAGDTLGDTTIQKQKSNPAVAF</sequence>